<dbReference type="InParanoid" id="A0A2J6TUW0"/>
<keyword evidence="4 7" id="KW-0472">Membrane</keyword>
<proteinExistence type="predicted"/>
<dbReference type="AlphaFoldDB" id="A0A2J6TUW0"/>
<dbReference type="GO" id="GO:0016020">
    <property type="term" value="C:membrane"/>
    <property type="evidence" value="ECO:0007669"/>
    <property type="project" value="UniProtKB-SubCell"/>
</dbReference>
<evidence type="ECO:0000256" key="2">
    <source>
        <dbReference type="ARBA" id="ARBA00022692"/>
    </source>
</evidence>
<comment type="subcellular location">
    <subcellularLocation>
        <location evidence="1">Membrane</location>
        <topology evidence="1">Single-pass membrane protein</topology>
    </subcellularLocation>
</comment>
<dbReference type="OrthoDB" id="4770059at2759"/>
<dbReference type="Proteomes" id="UP000235371">
    <property type="component" value="Unassembled WGS sequence"/>
</dbReference>
<reference evidence="8 9" key="1">
    <citation type="submission" date="2016-04" db="EMBL/GenBank/DDBJ databases">
        <title>A degradative enzymes factory behind the ericoid mycorrhizal symbiosis.</title>
        <authorList>
            <consortium name="DOE Joint Genome Institute"/>
            <person name="Martino E."/>
            <person name="Morin E."/>
            <person name="Grelet G."/>
            <person name="Kuo A."/>
            <person name="Kohler A."/>
            <person name="Daghino S."/>
            <person name="Barry K."/>
            <person name="Choi C."/>
            <person name="Cichocki N."/>
            <person name="Clum A."/>
            <person name="Copeland A."/>
            <person name="Hainaut M."/>
            <person name="Haridas S."/>
            <person name="Labutti K."/>
            <person name="Lindquist E."/>
            <person name="Lipzen A."/>
            <person name="Khouja H.-R."/>
            <person name="Murat C."/>
            <person name="Ohm R."/>
            <person name="Olson A."/>
            <person name="Spatafora J."/>
            <person name="Veneault-Fourrey C."/>
            <person name="Henrissat B."/>
            <person name="Grigoriev I."/>
            <person name="Martin F."/>
            <person name="Perotto S."/>
        </authorList>
    </citation>
    <scope>NUCLEOTIDE SEQUENCE [LARGE SCALE GENOMIC DNA]</scope>
    <source>
        <strain evidence="8 9">E</strain>
    </source>
</reference>
<keyword evidence="5" id="KW-0175">Coiled coil</keyword>
<dbReference type="RefSeq" id="XP_024743728.1">
    <property type="nucleotide sequence ID" value="XM_024879113.1"/>
</dbReference>
<dbReference type="GeneID" id="36587190"/>
<keyword evidence="2 7" id="KW-0812">Transmembrane</keyword>
<sequence>MALNLRAAPSPTVLGPLTTTFTPPSDCNRVTIATTVYGSPPTNTAFLVGRYYPYFPSVASCLPSGYMNWFDSTISAFRGYYSPGICPSGWFGMLTGDSSLETTMICCPPDYTPTYFTTPGYTTGGLICIWSPQSFPSTIVFFSTNYASGTATTTPAFTTSVTSFPLFEPPLGGTIEVRYKAGDFDVSQSTPSLTSQTIIQSSVSQVQGTGPSLDSSPTSSQSSVSQVASNSSNPGSNLTPTTTAVYPVSSLTSSESAGLSLRTKIGIGVAVPLIAILLVIITLFAWIRRKRAKRDTIVPCMVASDLQEDDYEHKSELPGIPPAIPIIGKVSRKPELDTATTSVGAVPELYNGEIRQAHERPAPAAQSPSLEATLPLVAELETSPNIFTSGPNLPSSTSLKNQPSSRSPAIPNPAQSSPATPLTNPGPLPVGSYLYPLITTAVEEDDLQYQERRLREKRELLAEKERLALEEDRLRDMMAQLRNKTSSGKG</sequence>
<feature type="compositionally biased region" description="Low complexity" evidence="6">
    <location>
        <begin position="206"/>
        <end position="234"/>
    </location>
</feature>
<dbReference type="EMBL" id="KZ613743">
    <property type="protein sequence ID" value="PMD66824.1"/>
    <property type="molecule type" value="Genomic_DNA"/>
</dbReference>
<evidence type="ECO:0000256" key="3">
    <source>
        <dbReference type="ARBA" id="ARBA00022989"/>
    </source>
</evidence>
<evidence type="ECO:0000256" key="5">
    <source>
        <dbReference type="SAM" id="Coils"/>
    </source>
</evidence>
<feature type="transmembrane region" description="Helical" evidence="7">
    <location>
        <begin position="265"/>
        <end position="287"/>
    </location>
</feature>
<gene>
    <name evidence="8" type="ORF">K444DRAFT_607115</name>
</gene>
<dbReference type="PANTHER" id="PTHR15549:SF33">
    <property type="entry name" value="MEMBRANE PROTEIN WSC4, PUTATIVE (AFU_ORTHOLOGUE AFUA_5G09020)-RELATED"/>
    <property type="match status" value="1"/>
</dbReference>
<keyword evidence="3 7" id="KW-1133">Transmembrane helix</keyword>
<dbReference type="STRING" id="1095630.A0A2J6TUW0"/>
<feature type="coiled-coil region" evidence="5">
    <location>
        <begin position="447"/>
        <end position="484"/>
    </location>
</feature>
<feature type="region of interest" description="Disordered" evidence="6">
    <location>
        <begin position="385"/>
        <end position="427"/>
    </location>
</feature>
<evidence type="ECO:0000256" key="7">
    <source>
        <dbReference type="SAM" id="Phobius"/>
    </source>
</evidence>
<evidence type="ECO:0000256" key="4">
    <source>
        <dbReference type="ARBA" id="ARBA00023136"/>
    </source>
</evidence>
<organism evidence="8 9">
    <name type="scientific">Hyaloscypha bicolor E</name>
    <dbReference type="NCBI Taxonomy" id="1095630"/>
    <lineage>
        <taxon>Eukaryota</taxon>
        <taxon>Fungi</taxon>
        <taxon>Dikarya</taxon>
        <taxon>Ascomycota</taxon>
        <taxon>Pezizomycotina</taxon>
        <taxon>Leotiomycetes</taxon>
        <taxon>Helotiales</taxon>
        <taxon>Hyaloscyphaceae</taxon>
        <taxon>Hyaloscypha</taxon>
        <taxon>Hyaloscypha bicolor</taxon>
    </lineage>
</organism>
<protein>
    <submittedName>
        <fullName evidence="8">Uncharacterized protein</fullName>
    </submittedName>
</protein>
<accession>A0A2J6TUW0</accession>
<dbReference type="InterPro" id="IPR051694">
    <property type="entry name" value="Immunoregulatory_rcpt-like"/>
</dbReference>
<feature type="compositionally biased region" description="Polar residues" evidence="6">
    <location>
        <begin position="385"/>
        <end position="423"/>
    </location>
</feature>
<dbReference type="PANTHER" id="PTHR15549">
    <property type="entry name" value="PAIRED IMMUNOGLOBULIN-LIKE TYPE 2 RECEPTOR"/>
    <property type="match status" value="1"/>
</dbReference>
<evidence type="ECO:0000313" key="8">
    <source>
        <dbReference type="EMBL" id="PMD66824.1"/>
    </source>
</evidence>
<dbReference type="GO" id="GO:0071944">
    <property type="term" value="C:cell periphery"/>
    <property type="evidence" value="ECO:0007669"/>
    <property type="project" value="UniProtKB-ARBA"/>
</dbReference>
<evidence type="ECO:0000313" key="9">
    <source>
        <dbReference type="Proteomes" id="UP000235371"/>
    </source>
</evidence>
<name>A0A2J6TUW0_9HELO</name>
<evidence type="ECO:0000256" key="6">
    <source>
        <dbReference type="SAM" id="MobiDB-lite"/>
    </source>
</evidence>
<keyword evidence="9" id="KW-1185">Reference proteome</keyword>
<evidence type="ECO:0000256" key="1">
    <source>
        <dbReference type="ARBA" id="ARBA00004167"/>
    </source>
</evidence>
<feature type="region of interest" description="Disordered" evidence="6">
    <location>
        <begin position="206"/>
        <end position="241"/>
    </location>
</feature>